<proteinExistence type="predicted"/>
<protein>
    <submittedName>
        <fullName evidence="1">Uncharacterized protein</fullName>
    </submittedName>
</protein>
<keyword evidence="2" id="KW-1185">Reference proteome</keyword>
<dbReference type="RefSeq" id="YP_009010286.1">
    <property type="nucleotide sequence ID" value="NC_023610.1"/>
</dbReference>
<name>W8D019_9CAUD</name>
<organism evidence="1 2">
    <name type="scientific">Erwinia phage PhiEaH1</name>
    <dbReference type="NCBI Taxonomy" id="1401669"/>
    <lineage>
        <taxon>Viruses</taxon>
        <taxon>Duplodnaviria</taxon>
        <taxon>Heunggongvirae</taxon>
        <taxon>Uroviricota</taxon>
        <taxon>Caudoviricetes</taxon>
        <taxon>Chimalliviridae</taxon>
        <taxon>Iapetusvirus</taxon>
        <taxon>Iapetusvirus EaH1</taxon>
    </lineage>
</organism>
<sequence>MNTMEQSLAALYARKPEIAPALRNKLATLSAYHPLPALSVTEKEDDTLLNHLTGVTEVVEAFYQVASVATDHLNLTSTLSRIISYLRIEYPVNHIYPHSLSEAIKRLNGLRTPYAEGLCAQTLSVRDVVASFPAFPSDLSGLLDKIQLLLDASTFPLWEPPGDLNARLDDVYRQYEAIGVSTDLIRALNCKETDLPVRLAKLLDLATPKVTDRIMETPRETLTWTLAQGNFQLLEQLRKLLPYTLRARILEADNRLRCIYSLREVSGSRRNRIDGLLHELYNPMIALHSHSYLLLNAVRTLLNLLTTTLTVQWEYLFFHLGQVDDTHQGAVDEVVNLLDSTLEE</sequence>
<evidence type="ECO:0000313" key="2">
    <source>
        <dbReference type="Proteomes" id="UP000204235"/>
    </source>
</evidence>
<evidence type="ECO:0000313" key="1">
    <source>
        <dbReference type="EMBL" id="AGX01955.1"/>
    </source>
</evidence>
<accession>W8D019</accession>
<reference evidence="1 2" key="1">
    <citation type="journal article" date="2014" name="FEMS Microbiol. Lett.">
        <title>The genome of the Erwinia amylovora phage PhiEaH1 reveals greater diversity and broadens the applicability of phages for the treatment of fire blight.</title>
        <authorList>
            <person name="Meczker K."/>
            <person name="Domotor D."/>
            <person name="Vass J."/>
            <person name="Rakhely G."/>
            <person name="Schneider G."/>
            <person name="Kovacs T."/>
        </authorList>
    </citation>
    <scope>NUCLEOTIDE SEQUENCE [LARGE SCALE GENOMIC DNA]</scope>
</reference>
<dbReference type="KEGG" id="vg:18501122"/>
<dbReference type="GeneID" id="18501122"/>
<dbReference type="Proteomes" id="UP000204235">
    <property type="component" value="Segment"/>
</dbReference>
<dbReference type="EMBL" id="KF623294">
    <property type="protein sequence ID" value="AGX01955.1"/>
    <property type="molecule type" value="Genomic_DNA"/>
</dbReference>